<dbReference type="EMBL" id="JBEHCU010006552">
    <property type="protein sequence ID" value="KAL1396849.1"/>
    <property type="molecule type" value="Genomic_DNA"/>
</dbReference>
<organism evidence="2 3">
    <name type="scientific">Culex pipiens pipiens</name>
    <name type="common">Northern house mosquito</name>
    <dbReference type="NCBI Taxonomy" id="38569"/>
    <lineage>
        <taxon>Eukaryota</taxon>
        <taxon>Metazoa</taxon>
        <taxon>Ecdysozoa</taxon>
        <taxon>Arthropoda</taxon>
        <taxon>Hexapoda</taxon>
        <taxon>Insecta</taxon>
        <taxon>Pterygota</taxon>
        <taxon>Neoptera</taxon>
        <taxon>Endopterygota</taxon>
        <taxon>Diptera</taxon>
        <taxon>Nematocera</taxon>
        <taxon>Culicoidea</taxon>
        <taxon>Culicidae</taxon>
        <taxon>Culicinae</taxon>
        <taxon>Culicini</taxon>
        <taxon>Culex</taxon>
        <taxon>Culex</taxon>
    </lineage>
</organism>
<dbReference type="GO" id="GO:0005634">
    <property type="term" value="C:nucleus"/>
    <property type="evidence" value="ECO:0007669"/>
    <property type="project" value="UniProtKB-SubCell"/>
</dbReference>
<dbReference type="Pfam" id="PF25780">
    <property type="entry name" value="TPR_IPO5"/>
    <property type="match status" value="1"/>
</dbReference>
<proteinExistence type="predicted"/>
<feature type="domain" description="IPO4/5-like TPR repeats" evidence="1">
    <location>
        <begin position="3"/>
        <end position="70"/>
    </location>
</feature>
<name>A0ABD1DB11_CULPP</name>
<dbReference type="Proteomes" id="UP001562425">
    <property type="component" value="Unassembled WGS sequence"/>
</dbReference>
<sequence>MLRKICEVVADVARNLIDDNGSNPWPEFLQFPFQSGSAPIVQLQESALRIFSSVPGIFSNQQDQHLQPINIDEVIVSLSENASDMVRKRVEKYLTSLVPLVLQMITDLEDDEKWSVSNDTVDDNTSDNNMIAESALLVMKGTKLVLEQVVPTIALVADTAEKDYVVYYDRMIIQIGNSEDLRRLRDKTIECV</sequence>
<dbReference type="InterPro" id="IPR041653">
    <property type="entry name" value="Importin_rep_4"/>
</dbReference>
<gene>
    <name evidence="2" type="ORF">pipiens_010213</name>
</gene>
<keyword evidence="3" id="KW-1185">Reference proteome</keyword>
<dbReference type="Gene3D" id="1.25.10.10">
    <property type="entry name" value="Leucine-rich Repeat Variant"/>
    <property type="match status" value="3"/>
</dbReference>
<evidence type="ECO:0000313" key="2">
    <source>
        <dbReference type="EMBL" id="KAL1396849.1"/>
    </source>
</evidence>
<dbReference type="Pfam" id="PF18808">
    <property type="entry name" value="Importin_rep_4"/>
    <property type="match status" value="1"/>
</dbReference>
<comment type="caution">
    <text evidence="2">The sequence shown here is derived from an EMBL/GenBank/DDBJ whole genome shotgun (WGS) entry which is preliminary data.</text>
</comment>
<reference evidence="2 3" key="1">
    <citation type="submission" date="2024-05" db="EMBL/GenBank/DDBJ databases">
        <title>Culex pipiens pipiens assembly and annotation.</title>
        <authorList>
            <person name="Alout H."/>
            <person name="Durand T."/>
        </authorList>
    </citation>
    <scope>NUCLEOTIDE SEQUENCE [LARGE SCALE GENOMIC DNA]</scope>
    <source>
        <strain evidence="2">HA-2024</strain>
        <tissue evidence="2">Whole body</tissue>
    </source>
</reference>
<evidence type="ECO:0000313" key="3">
    <source>
        <dbReference type="Proteomes" id="UP001562425"/>
    </source>
</evidence>
<dbReference type="InterPro" id="IPR057672">
    <property type="entry name" value="TPR_IPO4/5"/>
</dbReference>
<dbReference type="SUPFAM" id="SSF48371">
    <property type="entry name" value="ARM repeat"/>
    <property type="match status" value="1"/>
</dbReference>
<evidence type="ECO:0000259" key="1">
    <source>
        <dbReference type="Pfam" id="PF25780"/>
    </source>
</evidence>
<accession>A0ABD1DB11</accession>
<dbReference type="InterPro" id="IPR016024">
    <property type="entry name" value="ARM-type_fold"/>
</dbReference>
<protein>
    <recommendedName>
        <fullName evidence="1">IPO4/5-like TPR repeats domain-containing protein</fullName>
    </recommendedName>
</protein>
<dbReference type="AlphaFoldDB" id="A0ABD1DB11"/>
<dbReference type="InterPro" id="IPR011989">
    <property type="entry name" value="ARM-like"/>
</dbReference>